<evidence type="ECO:0000256" key="2">
    <source>
        <dbReference type="ARBA" id="ARBA00022692"/>
    </source>
</evidence>
<sequence length="480" mass="49196">MRASMNTDSAGTPRSAPGERHLLPPLEGAKAAALVAALLLGVIAYQLNASMVTPALPEMARTLNSSLGAISHVSSLFFLAGAIAGVVFSRLSDFTGRRKTLLTVLGLTCVGTLLCALAPSLPVLLAGRVLQGLSSAAFQIAYVILNERLSARVFGTALGVVTAINGGVGGLDGYLGGLLSDHLGFRAIFAAILLVGAAATVCVAMVVPADARPVTRGRMDWWGSAALSIALVCLTYGVSHGSTDGWTRPWTLAYAIGAVVFFAVFAAVERRTATPLIAIEHLRSRRIWPVIATTVLALTGVFAVINFTVIVLSQDAHAGFGLTASRSALLYLTPAAVIGVVAAPLSGWLAGRTGWIPMLRVGLVLCVATLTLIAVFPQHRWIVFAAVAVLGVFYNGLVLTTLNGLGVTQSPKEAPAALPGLNGAAFGFGAGLGIGVVAPFAADATIGGYTAALCISIGITALALVASLCIVPTPDQPDQE</sequence>
<feature type="transmembrane region" description="Helical" evidence="6">
    <location>
        <begin position="250"/>
        <end position="268"/>
    </location>
</feature>
<dbReference type="PANTHER" id="PTHR42718">
    <property type="entry name" value="MAJOR FACILITATOR SUPERFAMILY MULTIDRUG TRANSPORTER MFSC"/>
    <property type="match status" value="1"/>
</dbReference>
<feature type="transmembrane region" description="Helical" evidence="6">
    <location>
        <begin position="288"/>
        <end position="309"/>
    </location>
</feature>
<evidence type="ECO:0000256" key="6">
    <source>
        <dbReference type="SAM" id="Phobius"/>
    </source>
</evidence>
<evidence type="ECO:0000313" key="9">
    <source>
        <dbReference type="Proteomes" id="UP001596380"/>
    </source>
</evidence>
<dbReference type="SUPFAM" id="SSF103473">
    <property type="entry name" value="MFS general substrate transporter"/>
    <property type="match status" value="1"/>
</dbReference>
<protein>
    <submittedName>
        <fullName evidence="8">MFS transporter</fullName>
    </submittedName>
</protein>
<proteinExistence type="predicted"/>
<keyword evidence="4 6" id="KW-0472">Membrane</keyword>
<evidence type="ECO:0000259" key="7">
    <source>
        <dbReference type="PROSITE" id="PS50850"/>
    </source>
</evidence>
<feature type="transmembrane region" description="Helical" evidence="6">
    <location>
        <begin position="183"/>
        <end position="207"/>
    </location>
</feature>
<dbReference type="PANTHER" id="PTHR42718:SF35">
    <property type="entry name" value="BLL0718 PROTEIN"/>
    <property type="match status" value="1"/>
</dbReference>
<reference evidence="9" key="1">
    <citation type="journal article" date="2019" name="Int. J. Syst. Evol. Microbiol.">
        <title>The Global Catalogue of Microorganisms (GCM) 10K type strain sequencing project: providing services to taxonomists for standard genome sequencing and annotation.</title>
        <authorList>
            <consortium name="The Broad Institute Genomics Platform"/>
            <consortium name="The Broad Institute Genome Sequencing Center for Infectious Disease"/>
            <person name="Wu L."/>
            <person name="Ma J."/>
        </authorList>
    </citation>
    <scope>NUCLEOTIDE SEQUENCE [LARGE SCALE GENOMIC DNA]</scope>
    <source>
        <strain evidence="9">JCM 3369</strain>
    </source>
</reference>
<feature type="transmembrane region" description="Helical" evidence="6">
    <location>
        <begin position="152"/>
        <end position="171"/>
    </location>
</feature>
<name>A0ABW2CMB4_9ACTN</name>
<evidence type="ECO:0000313" key="8">
    <source>
        <dbReference type="EMBL" id="MFC6881859.1"/>
    </source>
</evidence>
<feature type="region of interest" description="Disordered" evidence="5">
    <location>
        <begin position="1"/>
        <end position="22"/>
    </location>
</feature>
<comment type="caution">
    <text evidence="8">The sequence shown here is derived from an EMBL/GenBank/DDBJ whole genome shotgun (WGS) entry which is preliminary data.</text>
</comment>
<feature type="transmembrane region" description="Helical" evidence="6">
    <location>
        <begin position="219"/>
        <end position="238"/>
    </location>
</feature>
<dbReference type="Gene3D" id="1.20.1720.10">
    <property type="entry name" value="Multidrug resistance protein D"/>
    <property type="match status" value="1"/>
</dbReference>
<feature type="transmembrane region" description="Helical" evidence="6">
    <location>
        <begin position="358"/>
        <end position="376"/>
    </location>
</feature>
<dbReference type="InterPro" id="IPR011701">
    <property type="entry name" value="MFS"/>
</dbReference>
<keyword evidence="9" id="KW-1185">Reference proteome</keyword>
<keyword evidence="2 6" id="KW-0812">Transmembrane</keyword>
<comment type="subcellular location">
    <subcellularLocation>
        <location evidence="1">Cell membrane</location>
        <topology evidence="1">Multi-pass membrane protein</topology>
    </subcellularLocation>
</comment>
<organism evidence="8 9">
    <name type="scientific">Actinomadura yumaensis</name>
    <dbReference type="NCBI Taxonomy" id="111807"/>
    <lineage>
        <taxon>Bacteria</taxon>
        <taxon>Bacillati</taxon>
        <taxon>Actinomycetota</taxon>
        <taxon>Actinomycetes</taxon>
        <taxon>Streptosporangiales</taxon>
        <taxon>Thermomonosporaceae</taxon>
        <taxon>Actinomadura</taxon>
    </lineage>
</organism>
<dbReference type="Pfam" id="PF07690">
    <property type="entry name" value="MFS_1"/>
    <property type="match status" value="1"/>
</dbReference>
<evidence type="ECO:0000256" key="1">
    <source>
        <dbReference type="ARBA" id="ARBA00004651"/>
    </source>
</evidence>
<dbReference type="Proteomes" id="UP001596380">
    <property type="component" value="Unassembled WGS sequence"/>
</dbReference>
<feature type="transmembrane region" description="Helical" evidence="6">
    <location>
        <begin position="125"/>
        <end position="145"/>
    </location>
</feature>
<feature type="transmembrane region" description="Helical" evidence="6">
    <location>
        <begin position="448"/>
        <end position="471"/>
    </location>
</feature>
<keyword evidence="3 6" id="KW-1133">Transmembrane helix</keyword>
<dbReference type="RefSeq" id="WP_241683973.1">
    <property type="nucleotide sequence ID" value="NZ_JBHSXE010000001.1"/>
</dbReference>
<feature type="transmembrane region" description="Helical" evidence="6">
    <location>
        <begin position="67"/>
        <end position="88"/>
    </location>
</feature>
<feature type="transmembrane region" description="Helical" evidence="6">
    <location>
        <begin position="29"/>
        <end position="47"/>
    </location>
</feature>
<feature type="domain" description="Major facilitator superfamily (MFS) profile" evidence="7">
    <location>
        <begin position="34"/>
        <end position="475"/>
    </location>
</feature>
<feature type="compositionally biased region" description="Polar residues" evidence="5">
    <location>
        <begin position="1"/>
        <end position="12"/>
    </location>
</feature>
<dbReference type="InterPro" id="IPR036259">
    <property type="entry name" value="MFS_trans_sf"/>
</dbReference>
<feature type="transmembrane region" description="Helical" evidence="6">
    <location>
        <begin position="100"/>
        <end position="119"/>
    </location>
</feature>
<dbReference type="PROSITE" id="PS50850">
    <property type="entry name" value="MFS"/>
    <property type="match status" value="1"/>
</dbReference>
<feature type="transmembrane region" description="Helical" evidence="6">
    <location>
        <begin position="417"/>
        <end position="442"/>
    </location>
</feature>
<dbReference type="InterPro" id="IPR020846">
    <property type="entry name" value="MFS_dom"/>
</dbReference>
<accession>A0ABW2CMB4</accession>
<dbReference type="Gene3D" id="1.20.1250.20">
    <property type="entry name" value="MFS general substrate transporter like domains"/>
    <property type="match status" value="1"/>
</dbReference>
<evidence type="ECO:0000256" key="4">
    <source>
        <dbReference type="ARBA" id="ARBA00023136"/>
    </source>
</evidence>
<evidence type="ECO:0000256" key="3">
    <source>
        <dbReference type="ARBA" id="ARBA00022989"/>
    </source>
</evidence>
<feature type="transmembrane region" description="Helical" evidence="6">
    <location>
        <begin position="382"/>
        <end position="405"/>
    </location>
</feature>
<evidence type="ECO:0000256" key="5">
    <source>
        <dbReference type="SAM" id="MobiDB-lite"/>
    </source>
</evidence>
<dbReference type="EMBL" id="JBHSXS010000010">
    <property type="protein sequence ID" value="MFC6881859.1"/>
    <property type="molecule type" value="Genomic_DNA"/>
</dbReference>
<gene>
    <name evidence="8" type="ORF">ACFQKB_19040</name>
</gene>
<feature type="transmembrane region" description="Helical" evidence="6">
    <location>
        <begin position="329"/>
        <end position="351"/>
    </location>
</feature>